<feature type="transmembrane region" description="Helical" evidence="8">
    <location>
        <begin position="53"/>
        <end position="71"/>
    </location>
</feature>
<dbReference type="InterPro" id="IPR004776">
    <property type="entry name" value="Mem_transp_PIN-like"/>
</dbReference>
<evidence type="ECO:0000256" key="3">
    <source>
        <dbReference type="ARBA" id="ARBA00022448"/>
    </source>
</evidence>
<keyword evidence="5 8" id="KW-0812">Transmembrane</keyword>
<feature type="transmembrane region" description="Helical" evidence="8">
    <location>
        <begin position="254"/>
        <end position="275"/>
    </location>
</feature>
<evidence type="ECO:0000256" key="6">
    <source>
        <dbReference type="ARBA" id="ARBA00022989"/>
    </source>
</evidence>
<keyword evidence="3" id="KW-0813">Transport</keyword>
<name>A0A938XVB3_9FIRM</name>
<feature type="transmembrane region" description="Helical" evidence="8">
    <location>
        <begin position="23"/>
        <end position="41"/>
    </location>
</feature>
<evidence type="ECO:0000256" key="5">
    <source>
        <dbReference type="ARBA" id="ARBA00022692"/>
    </source>
</evidence>
<dbReference type="AlphaFoldDB" id="A0A938XVB3"/>
<accession>A0A938XVB3</accession>
<evidence type="ECO:0000256" key="2">
    <source>
        <dbReference type="ARBA" id="ARBA00010145"/>
    </source>
</evidence>
<keyword evidence="6 8" id="KW-1133">Transmembrane helix</keyword>
<feature type="transmembrane region" description="Helical" evidence="8">
    <location>
        <begin position="83"/>
        <end position="104"/>
    </location>
</feature>
<keyword evidence="7 8" id="KW-0472">Membrane</keyword>
<evidence type="ECO:0000256" key="4">
    <source>
        <dbReference type="ARBA" id="ARBA00022475"/>
    </source>
</evidence>
<evidence type="ECO:0000256" key="8">
    <source>
        <dbReference type="SAM" id="Phobius"/>
    </source>
</evidence>
<proteinExistence type="inferred from homology"/>
<comment type="subcellular location">
    <subcellularLocation>
        <location evidence="1">Cell membrane</location>
        <topology evidence="1">Multi-pass membrane protein</topology>
    </subcellularLocation>
</comment>
<comment type="similarity">
    <text evidence="2">Belongs to the auxin efflux carrier (TC 2.A.69) family.</text>
</comment>
<dbReference type="GO" id="GO:0055085">
    <property type="term" value="P:transmembrane transport"/>
    <property type="evidence" value="ECO:0007669"/>
    <property type="project" value="InterPro"/>
</dbReference>
<organism evidence="9 10">
    <name type="scientific">Halanaerobacter jeridensis</name>
    <dbReference type="NCBI Taxonomy" id="706427"/>
    <lineage>
        <taxon>Bacteria</taxon>
        <taxon>Bacillati</taxon>
        <taxon>Bacillota</taxon>
        <taxon>Clostridia</taxon>
        <taxon>Halanaerobiales</taxon>
        <taxon>Halobacteroidaceae</taxon>
        <taxon>Halanaerobacter</taxon>
    </lineage>
</organism>
<feature type="transmembrane region" description="Helical" evidence="8">
    <location>
        <begin position="314"/>
        <end position="333"/>
    </location>
</feature>
<sequence length="336" mass="36861">MIKISILALFKQIIVVFRESATIFNQTLILFFLLMIGFTIRRLQIVDRHLNDNLTNLIIYVTLPALIINSMDYDFSLERLNQLGIVLVIAVGVFGIMIALSWGISSLLTDNSSEQAIYRFILIFANVGFMGYPVVEVIFGQQGVFLAAIYNLVFHIVLWTLGVLIMCNSRQDEGQKATLDLSQLINPGIISIGIGFLIFLFSIELPSAISHTFEMLGETTTPLAMIVVGNVLAQVTIKDIFSNLKLWLVTAIRLILLPLIVLGILEGLSILIPAFNLSATLLGVVIVLTGMPAAANTAIFAQEFGGDEALASEAVFLTTLLSVLTIPLIVYITQIQ</sequence>
<evidence type="ECO:0000256" key="7">
    <source>
        <dbReference type="ARBA" id="ARBA00023136"/>
    </source>
</evidence>
<dbReference type="PANTHER" id="PTHR36838">
    <property type="entry name" value="AUXIN EFFLUX CARRIER FAMILY PROTEIN"/>
    <property type="match status" value="1"/>
</dbReference>
<dbReference type="InterPro" id="IPR038770">
    <property type="entry name" value="Na+/solute_symporter_sf"/>
</dbReference>
<feature type="transmembrane region" description="Helical" evidence="8">
    <location>
        <begin position="116"/>
        <end position="139"/>
    </location>
</feature>
<dbReference type="GO" id="GO:0005886">
    <property type="term" value="C:plasma membrane"/>
    <property type="evidence" value="ECO:0007669"/>
    <property type="project" value="UniProtKB-SubCell"/>
</dbReference>
<dbReference type="Pfam" id="PF03547">
    <property type="entry name" value="Mem_trans"/>
    <property type="match status" value="1"/>
</dbReference>
<keyword evidence="4" id="KW-1003">Cell membrane</keyword>
<gene>
    <name evidence="9" type="ORF">JOC47_002375</name>
</gene>
<dbReference type="RefSeq" id="WP_338035349.1">
    <property type="nucleotide sequence ID" value="NZ_JAFBDQ010000013.1"/>
</dbReference>
<reference evidence="9" key="1">
    <citation type="submission" date="2021-01" db="EMBL/GenBank/DDBJ databases">
        <title>Genomic Encyclopedia of Type Strains, Phase IV (KMG-IV): sequencing the most valuable type-strain genomes for metagenomic binning, comparative biology and taxonomic classification.</title>
        <authorList>
            <person name="Goeker M."/>
        </authorList>
    </citation>
    <scope>NUCLEOTIDE SEQUENCE</scope>
    <source>
        <strain evidence="9">DSM 23230</strain>
    </source>
</reference>
<dbReference type="PANTHER" id="PTHR36838:SF1">
    <property type="entry name" value="SLR1864 PROTEIN"/>
    <property type="match status" value="1"/>
</dbReference>
<keyword evidence="10" id="KW-1185">Reference proteome</keyword>
<evidence type="ECO:0000256" key="1">
    <source>
        <dbReference type="ARBA" id="ARBA00004651"/>
    </source>
</evidence>
<comment type="caution">
    <text evidence="9">The sequence shown here is derived from an EMBL/GenBank/DDBJ whole genome shotgun (WGS) entry which is preliminary data.</text>
</comment>
<dbReference type="EMBL" id="JAFBDQ010000013">
    <property type="protein sequence ID" value="MBM7557509.1"/>
    <property type="molecule type" value="Genomic_DNA"/>
</dbReference>
<evidence type="ECO:0000313" key="10">
    <source>
        <dbReference type="Proteomes" id="UP000774000"/>
    </source>
</evidence>
<feature type="transmembrane region" description="Helical" evidence="8">
    <location>
        <begin position="281"/>
        <end position="302"/>
    </location>
</feature>
<dbReference type="Proteomes" id="UP000774000">
    <property type="component" value="Unassembled WGS sequence"/>
</dbReference>
<protein>
    <submittedName>
        <fullName evidence="9">Permease</fullName>
    </submittedName>
</protein>
<feature type="transmembrane region" description="Helical" evidence="8">
    <location>
        <begin position="184"/>
        <end position="203"/>
    </location>
</feature>
<feature type="transmembrane region" description="Helical" evidence="8">
    <location>
        <begin position="145"/>
        <end position="164"/>
    </location>
</feature>
<feature type="transmembrane region" description="Helical" evidence="8">
    <location>
        <begin position="223"/>
        <end position="242"/>
    </location>
</feature>
<evidence type="ECO:0000313" key="9">
    <source>
        <dbReference type="EMBL" id="MBM7557509.1"/>
    </source>
</evidence>
<dbReference type="Gene3D" id="1.20.1530.20">
    <property type="match status" value="1"/>
</dbReference>